<evidence type="ECO:0000259" key="1">
    <source>
        <dbReference type="Pfam" id="PF00190"/>
    </source>
</evidence>
<gene>
    <name evidence="2" type="ORF">CSOL1703_00007712</name>
</gene>
<comment type="caution">
    <text evidence="2">The sequence shown here is derived from an EMBL/GenBank/DDBJ whole genome shotgun (WGS) entry which is preliminary data.</text>
</comment>
<dbReference type="Gene3D" id="2.60.120.10">
    <property type="entry name" value="Jelly Rolls"/>
    <property type="match status" value="1"/>
</dbReference>
<organism evidence="2 3">
    <name type="scientific">Clonostachys solani</name>
    <dbReference type="NCBI Taxonomy" id="160281"/>
    <lineage>
        <taxon>Eukaryota</taxon>
        <taxon>Fungi</taxon>
        <taxon>Dikarya</taxon>
        <taxon>Ascomycota</taxon>
        <taxon>Pezizomycotina</taxon>
        <taxon>Sordariomycetes</taxon>
        <taxon>Hypocreomycetidae</taxon>
        <taxon>Hypocreales</taxon>
        <taxon>Bionectriaceae</taxon>
        <taxon>Clonostachys</taxon>
    </lineage>
</organism>
<accession>A0A9P0ERV0</accession>
<feature type="domain" description="Cupin type-1" evidence="1">
    <location>
        <begin position="64"/>
        <end position="153"/>
    </location>
</feature>
<dbReference type="Pfam" id="PF00190">
    <property type="entry name" value="Cupin_1"/>
    <property type="match status" value="1"/>
</dbReference>
<sequence>MASDLDPDATPNPECHILPATKYVPNSPLPLLIYRGVLPKPITTESCQEMIESHGWTRQAKIWGAYYLRHFHPNNHECYAVLSGSSRTIYGVGESDETEGRQPSSGASIAAGLQLTLSAGDVIIHPAGIAHANVTEEGDFKYMAFNPSEKTTWRTELGRKEMNLEEMMAETLAVPVPSDPVTGVDGHLTRLWPSAFSDFVAGHSKYLV</sequence>
<dbReference type="AlphaFoldDB" id="A0A9P0ERV0"/>
<proteinExistence type="predicted"/>
<evidence type="ECO:0000313" key="3">
    <source>
        <dbReference type="Proteomes" id="UP000775872"/>
    </source>
</evidence>
<dbReference type="CDD" id="cd02219">
    <property type="entry name" value="cupin_YjlB-like"/>
    <property type="match status" value="1"/>
</dbReference>
<evidence type="ECO:0000313" key="2">
    <source>
        <dbReference type="EMBL" id="CAH0058689.1"/>
    </source>
</evidence>
<name>A0A9P0ERV0_9HYPO</name>
<dbReference type="Proteomes" id="UP000775872">
    <property type="component" value="Unassembled WGS sequence"/>
</dbReference>
<dbReference type="SUPFAM" id="SSF51182">
    <property type="entry name" value="RmlC-like cupins"/>
    <property type="match status" value="1"/>
</dbReference>
<dbReference type="InterPro" id="IPR047121">
    <property type="entry name" value="YjiB-like"/>
</dbReference>
<dbReference type="OrthoDB" id="2446447at2759"/>
<dbReference type="InterPro" id="IPR006045">
    <property type="entry name" value="Cupin_1"/>
</dbReference>
<dbReference type="InterPro" id="IPR011051">
    <property type="entry name" value="RmlC_Cupin_sf"/>
</dbReference>
<dbReference type="PANTHER" id="PTHR36448:SF2">
    <property type="entry name" value="CUPIN TYPE-1 DOMAIN-CONTAINING PROTEIN"/>
    <property type="match status" value="1"/>
</dbReference>
<dbReference type="InterPro" id="IPR014710">
    <property type="entry name" value="RmlC-like_jellyroll"/>
</dbReference>
<reference evidence="2" key="1">
    <citation type="submission" date="2021-10" db="EMBL/GenBank/DDBJ databases">
        <authorList>
            <person name="Piombo E."/>
        </authorList>
    </citation>
    <scope>NUCLEOTIDE SEQUENCE</scope>
</reference>
<dbReference type="EMBL" id="CABFOC020000091">
    <property type="protein sequence ID" value="CAH0058689.1"/>
    <property type="molecule type" value="Genomic_DNA"/>
</dbReference>
<keyword evidence="3" id="KW-1185">Reference proteome</keyword>
<protein>
    <recommendedName>
        <fullName evidence="1">Cupin type-1 domain-containing protein</fullName>
    </recommendedName>
</protein>
<dbReference type="PANTHER" id="PTHR36448">
    <property type="entry name" value="BLR7373 PROTEIN"/>
    <property type="match status" value="1"/>
</dbReference>